<proteinExistence type="predicted"/>
<dbReference type="EMBL" id="QJUM01000022">
    <property type="protein sequence ID" value="TBV02797.1"/>
    <property type="molecule type" value="Genomic_DNA"/>
</dbReference>
<dbReference type="InterPro" id="IPR014710">
    <property type="entry name" value="RmlC-like_jellyroll"/>
</dbReference>
<dbReference type="EMBL" id="QJUL01000005">
    <property type="protein sequence ID" value="TBU96134.1"/>
    <property type="molecule type" value="Genomic_DNA"/>
</dbReference>
<evidence type="ECO:0000259" key="1">
    <source>
        <dbReference type="Pfam" id="PF07883"/>
    </source>
</evidence>
<organism evidence="2 5">
    <name type="scientific">Phytopseudomonas dryadis</name>
    <dbReference type="NCBI Taxonomy" id="2487520"/>
    <lineage>
        <taxon>Bacteria</taxon>
        <taxon>Pseudomonadati</taxon>
        <taxon>Pseudomonadota</taxon>
        <taxon>Gammaproteobacteria</taxon>
        <taxon>Pseudomonadales</taxon>
        <taxon>Pseudomonadaceae</taxon>
        <taxon>Phytopseudomonas</taxon>
    </lineage>
</organism>
<name>A0A4Q9R6E7_9GAMM</name>
<evidence type="ECO:0000313" key="2">
    <source>
        <dbReference type="EMBL" id="TBU96134.1"/>
    </source>
</evidence>
<evidence type="ECO:0000313" key="3">
    <source>
        <dbReference type="EMBL" id="TBV02797.1"/>
    </source>
</evidence>
<dbReference type="Proteomes" id="UP000293172">
    <property type="component" value="Unassembled WGS sequence"/>
</dbReference>
<dbReference type="OrthoDB" id="9798585at2"/>
<dbReference type="InterPro" id="IPR011051">
    <property type="entry name" value="RmlC_Cupin_sf"/>
</dbReference>
<feature type="domain" description="Cupin type-2" evidence="1">
    <location>
        <begin position="37"/>
        <end position="92"/>
    </location>
</feature>
<dbReference type="Proteomes" id="UP000291334">
    <property type="component" value="Unassembled WGS sequence"/>
</dbReference>
<reference evidence="4 5" key="1">
    <citation type="submission" date="2018-06" db="EMBL/GenBank/DDBJ databases">
        <title>Three novel Pseudomonas species isolated from symptomatic oak.</title>
        <authorList>
            <person name="Bueno-Gonzalez V."/>
            <person name="Brady C."/>
        </authorList>
    </citation>
    <scope>NUCLEOTIDE SEQUENCE [LARGE SCALE GENOMIC DNA]</scope>
    <source>
        <strain evidence="3 4">P26B</strain>
        <strain evidence="2 5">P6B</strain>
    </source>
</reference>
<evidence type="ECO:0000313" key="4">
    <source>
        <dbReference type="Proteomes" id="UP000291334"/>
    </source>
</evidence>
<accession>A0A4Q9R6E7</accession>
<dbReference type="Pfam" id="PF07883">
    <property type="entry name" value="Cupin_2"/>
    <property type="match status" value="1"/>
</dbReference>
<keyword evidence="4" id="KW-1185">Reference proteome</keyword>
<dbReference type="InterPro" id="IPR013096">
    <property type="entry name" value="Cupin_2"/>
</dbReference>
<dbReference type="CDD" id="cd06981">
    <property type="entry name" value="cupin_reut_a1446"/>
    <property type="match status" value="1"/>
</dbReference>
<gene>
    <name evidence="3" type="ORF">DNK34_17735</name>
    <name evidence="2" type="ORF">DNK44_05090</name>
</gene>
<comment type="caution">
    <text evidence="2">The sequence shown here is derived from an EMBL/GenBank/DDBJ whole genome shotgun (WGS) entry which is preliminary data.</text>
</comment>
<dbReference type="RefSeq" id="WP_131176453.1">
    <property type="nucleotide sequence ID" value="NZ_QJUL01000005.1"/>
</dbReference>
<protein>
    <submittedName>
        <fullName evidence="2">Cupin</fullName>
    </submittedName>
</protein>
<evidence type="ECO:0000313" key="5">
    <source>
        <dbReference type="Proteomes" id="UP000293172"/>
    </source>
</evidence>
<dbReference type="Gene3D" id="2.60.120.10">
    <property type="entry name" value="Jelly Rolls"/>
    <property type="match status" value="1"/>
</dbReference>
<dbReference type="AlphaFoldDB" id="A0A4Q9R6E7"/>
<dbReference type="SUPFAM" id="SSF51182">
    <property type="entry name" value="RmlC-like cupins"/>
    <property type="match status" value="1"/>
</dbReference>
<sequence>MHTGNLFADNQAPAQGERFEALLSHRNLVVERIVSSGHAQPQDYLQAQDEWVVLLQGQARLNVAGEVVELSSGDYLFLVAGVSHRVEQASPGALWLAVHLHPEHTGEQTP</sequence>